<dbReference type="CDD" id="cd05748">
    <property type="entry name" value="Ig_Titin_like"/>
    <property type="match status" value="3"/>
</dbReference>
<dbReference type="GO" id="GO:0045214">
    <property type="term" value="P:sarcomere organization"/>
    <property type="evidence" value="ECO:0007669"/>
    <property type="project" value="TreeGrafter"/>
</dbReference>
<dbReference type="GO" id="GO:0048738">
    <property type="term" value="P:cardiac muscle tissue development"/>
    <property type="evidence" value="ECO:0007669"/>
    <property type="project" value="TreeGrafter"/>
</dbReference>
<dbReference type="InterPro" id="IPR036116">
    <property type="entry name" value="FN3_sf"/>
</dbReference>
<evidence type="ECO:0008006" key="7">
    <source>
        <dbReference type="Google" id="ProtNLM"/>
    </source>
</evidence>
<dbReference type="SUPFAM" id="SSF49265">
    <property type="entry name" value="Fibronectin type III"/>
    <property type="match status" value="7"/>
</dbReference>
<feature type="domain" description="Fibronectin type-III" evidence="4">
    <location>
        <begin position="604"/>
        <end position="697"/>
    </location>
</feature>
<feature type="domain" description="Fibronectin type-III" evidence="4">
    <location>
        <begin position="54"/>
        <end position="149"/>
    </location>
</feature>
<dbReference type="FunFam" id="2.60.40.10:FF:000073">
    <property type="entry name" value="titin isoform X1"/>
    <property type="match status" value="1"/>
</dbReference>
<dbReference type="FunFam" id="2.60.40.10:FF:000112">
    <property type="entry name" value="Titin a"/>
    <property type="match status" value="1"/>
</dbReference>
<dbReference type="FunFam" id="2.60.40.10:FF:000135">
    <property type="entry name" value="Titin a"/>
    <property type="match status" value="1"/>
</dbReference>
<dbReference type="InterPro" id="IPR003599">
    <property type="entry name" value="Ig_sub"/>
</dbReference>
<dbReference type="InterPro" id="IPR003961">
    <property type="entry name" value="FN3_dom"/>
</dbReference>
<keyword evidence="1" id="KW-0677">Repeat</keyword>
<reference evidence="5" key="3">
    <citation type="submission" date="2025-09" db="UniProtKB">
        <authorList>
            <consortium name="Ensembl"/>
        </authorList>
    </citation>
    <scope>IDENTIFICATION</scope>
</reference>
<evidence type="ECO:0000259" key="4">
    <source>
        <dbReference type="PROSITE" id="PS50853"/>
    </source>
</evidence>
<feature type="domain" description="Fibronectin type-III" evidence="4">
    <location>
        <begin position="1188"/>
        <end position="1282"/>
    </location>
</feature>
<dbReference type="InterPro" id="IPR013783">
    <property type="entry name" value="Ig-like_fold"/>
</dbReference>
<evidence type="ECO:0000256" key="1">
    <source>
        <dbReference type="ARBA" id="ARBA00022737"/>
    </source>
</evidence>
<dbReference type="PROSITE" id="PS50835">
    <property type="entry name" value="IG_LIKE"/>
    <property type="match status" value="3"/>
</dbReference>
<dbReference type="SMART" id="SM00408">
    <property type="entry name" value="IGc2"/>
    <property type="match status" value="3"/>
</dbReference>
<feature type="domain" description="Fibronectin type-III" evidence="4">
    <location>
        <begin position="412"/>
        <end position="509"/>
    </location>
</feature>
<dbReference type="SUPFAM" id="SSF48726">
    <property type="entry name" value="Immunoglobulin"/>
    <property type="match status" value="4"/>
</dbReference>
<dbReference type="Pfam" id="PF07679">
    <property type="entry name" value="I-set"/>
    <property type="match status" value="4"/>
</dbReference>
<feature type="domain" description="Fibronectin type-III" evidence="4">
    <location>
        <begin position="703"/>
        <end position="798"/>
    </location>
</feature>
<dbReference type="Proteomes" id="UP000314980">
    <property type="component" value="Unassembled WGS sequence"/>
</dbReference>
<feature type="domain" description="Ig-like" evidence="3">
    <location>
        <begin position="1092"/>
        <end position="1179"/>
    </location>
</feature>
<name>A0A4W6E452_LATCA</name>
<dbReference type="InterPro" id="IPR007110">
    <property type="entry name" value="Ig-like_dom"/>
</dbReference>
<dbReference type="FunFam" id="2.60.40.10:FF:000002">
    <property type="entry name" value="Titin a"/>
    <property type="match status" value="2"/>
</dbReference>
<feature type="domain" description="Ig-like" evidence="3">
    <location>
        <begin position="255"/>
        <end position="344"/>
    </location>
</feature>
<dbReference type="PANTHER" id="PTHR14340">
    <property type="entry name" value="MICROFIBRIL-ASSOCIATED GLYCOPROTEIN 3"/>
    <property type="match status" value="1"/>
</dbReference>
<sequence length="1284" mass="141271">MVEPKIQAISYKITKLLPGNEYIFRVTAVNKYGVGEPLESEPVVARNPFTTPSAPSTPEASAITKDSIVLTWERPEDNGGAEIDGYILEKRDKDGIRWTKCNKKRLNDLRFRCTGLTEGHSYEFRVSAENAAGVGKPSAPTQYIKACDATYPPGPPNNPKVTDHSSTTVSLSWSRPIYDGGAQITGYVVEMKEAADDEWVICTPYTGVQATHYTVKQLKENAEYNFRICAVNCEGVGEHVDLPGSVIAAEKLEAPEIELDADLRKMVNVRATATLRLFVTIRGKPEPEVRWSKADGTLNERAQIEVTSSYTMLVIENVDRFDTGKYVLTLENLSGSKSAFINVRVLDSPSAPTNLEVKDVKRNSVSISWEPPLIDGGAKISHYIVEKREQKRMAFTSVCTNYQVKVSEAPLPPGKVVLVDVTRHTVTLSWEKPDHDGGSKITNYIVEMQPKGDDKWTVCSEVKALEATIDGLSTGEEYSFRVTAVNDKGKSDAKPLAAPVVVKDITLAPIINLLFNTYSVKAGDDLKIDVPFKGRPQPEVSWKKDGHVLKQTTRVNVLNSKTSSKILIKDATKDDVGKYEITLTNSIGTSTAEISVIILDKPGPPSNIKVDEVSADFICLSWDAPTYDGGCQINNYVVEKRDTTTTTWQIVSATVARTSIKVSRLNQGTEYQFRIAAENRYGKSHAIDSAPVVAQYPFEPPGPPTNVHVAHATKIGMLVEWGRPASDGGSPVIGYHIECKEQSSILWTKVNRGLLAENQFKMTGIEEGLLYQFRVYAENIAGIGPCSKTSDPVAARDPCEPPHSLRVTNITRTSVSLFWEKPEVYGGAKITGYIVERKEVPNGRWLKCNFTNLQDTFYDVTGLTEDVQYDFRVIAKNSAEQLSVPSESTGPVTVKDDVDPPTIILEDKFRQLVVIKAGEIIRIDAEITGRPLPVVSWSKDGKEIEAKARCEITSTNFTTTLIFRVFAENAAGLSAPSSPCPLTKAEDPQFLPSPPAKPKIIDSTKTTVTLSWNKPLFDGGAPVTGYRVEYRKTLDDEWIIGVHNTKNTEFTVVGLTPGAEYVFVVKSINKIGVSEPSPESDKQVAKEREEEPVFDISNEMRKTLIVKDGSSFTMTVPFRGKPIPSVSWTKPDVDLRVRAVIDTTDTFTSITLEKATRNDSGKYTVTLSSVAGTASLTLSVRVLDSPGPPSNIEVKDVTKTSAIVTWDTPENEGGGPVKNYLVDFREASKKGWTRLTDTCHRLTYKVTDLQEGGVYYFRVTGENEYGVGVPAETKEGTKISGTEF</sequence>
<dbReference type="Gene3D" id="2.60.40.10">
    <property type="entry name" value="Immunoglobulins"/>
    <property type="match status" value="14"/>
</dbReference>
<feature type="domain" description="Fibronectin type-III" evidence="4">
    <location>
        <begin position="801"/>
        <end position="897"/>
    </location>
</feature>
<dbReference type="FunFam" id="2.60.40.10:FF:000012">
    <property type="entry name" value="titin isoform X1"/>
    <property type="match status" value="1"/>
</dbReference>
<dbReference type="InParanoid" id="A0A4W6E452"/>
<organism evidence="5 6">
    <name type="scientific">Lates calcarifer</name>
    <name type="common">Barramundi</name>
    <name type="synonym">Holocentrus calcarifer</name>
    <dbReference type="NCBI Taxonomy" id="8187"/>
    <lineage>
        <taxon>Eukaryota</taxon>
        <taxon>Metazoa</taxon>
        <taxon>Chordata</taxon>
        <taxon>Craniata</taxon>
        <taxon>Vertebrata</taxon>
        <taxon>Euteleostomi</taxon>
        <taxon>Actinopterygii</taxon>
        <taxon>Neopterygii</taxon>
        <taxon>Teleostei</taxon>
        <taxon>Neoteleostei</taxon>
        <taxon>Acanthomorphata</taxon>
        <taxon>Carangaria</taxon>
        <taxon>Carangaria incertae sedis</taxon>
        <taxon>Centropomidae</taxon>
        <taxon>Lates</taxon>
    </lineage>
</organism>
<feature type="domain" description="Ig-like" evidence="3">
    <location>
        <begin position="509"/>
        <end position="595"/>
    </location>
</feature>
<protein>
    <recommendedName>
        <fullName evidence="7">Titin</fullName>
    </recommendedName>
</protein>
<feature type="domain" description="Fibronectin type-III" evidence="4">
    <location>
        <begin position="1"/>
        <end position="48"/>
    </location>
</feature>
<dbReference type="FunFam" id="2.60.40.10:FF:000034">
    <property type="entry name" value="Titin isoform A"/>
    <property type="match status" value="2"/>
</dbReference>
<dbReference type="GeneTree" id="ENSGT01150000286978"/>
<evidence type="ECO:0000259" key="3">
    <source>
        <dbReference type="PROSITE" id="PS50835"/>
    </source>
</evidence>
<accession>A0A4W6E452</accession>
<dbReference type="InterPro" id="IPR036179">
    <property type="entry name" value="Ig-like_dom_sf"/>
</dbReference>
<proteinExistence type="predicted"/>
<keyword evidence="6" id="KW-1185">Reference proteome</keyword>
<dbReference type="SMART" id="SM00409">
    <property type="entry name" value="IG"/>
    <property type="match status" value="3"/>
</dbReference>
<dbReference type="InterPro" id="IPR013098">
    <property type="entry name" value="Ig_I-set"/>
</dbReference>
<dbReference type="GO" id="GO:0031430">
    <property type="term" value="C:M band"/>
    <property type="evidence" value="ECO:0007669"/>
    <property type="project" value="TreeGrafter"/>
</dbReference>
<dbReference type="SMART" id="SM00060">
    <property type="entry name" value="FN3"/>
    <property type="match status" value="10"/>
</dbReference>
<reference evidence="5" key="2">
    <citation type="submission" date="2025-08" db="UniProtKB">
        <authorList>
            <consortium name="Ensembl"/>
        </authorList>
    </citation>
    <scope>IDENTIFICATION</scope>
</reference>
<feature type="domain" description="Fibronectin type-III" evidence="4">
    <location>
        <begin position="994"/>
        <end position="1087"/>
    </location>
</feature>
<dbReference type="FunFam" id="2.60.40.10:FF:000011">
    <property type="entry name" value="Titin b"/>
    <property type="match status" value="1"/>
</dbReference>
<dbReference type="CDD" id="cd00063">
    <property type="entry name" value="FN3"/>
    <property type="match status" value="9"/>
</dbReference>
<dbReference type="PANTHER" id="PTHR14340:SF13">
    <property type="entry name" value="TITIN"/>
    <property type="match status" value="1"/>
</dbReference>
<reference evidence="6" key="1">
    <citation type="submission" date="2015-09" db="EMBL/GenBank/DDBJ databases">
        <authorList>
            <person name="Sai Rama Sridatta P."/>
        </authorList>
    </citation>
    <scope>NUCLEOTIDE SEQUENCE [LARGE SCALE GENOMIC DNA]</scope>
</reference>
<dbReference type="FunFam" id="2.60.40.10:FF:000031">
    <property type="entry name" value="Myosin-binding protein C, slow type"/>
    <property type="match status" value="1"/>
</dbReference>
<dbReference type="STRING" id="8187.ENSLCAP00010032025"/>
<dbReference type="GO" id="GO:0008307">
    <property type="term" value="F:structural constituent of muscle"/>
    <property type="evidence" value="ECO:0007669"/>
    <property type="project" value="TreeGrafter"/>
</dbReference>
<feature type="domain" description="Fibronectin type-III" evidence="4">
    <location>
        <begin position="155"/>
        <end position="251"/>
    </location>
</feature>
<keyword evidence="2" id="KW-0393">Immunoglobulin domain</keyword>
<evidence type="ECO:0000256" key="2">
    <source>
        <dbReference type="ARBA" id="ARBA00023319"/>
    </source>
</evidence>
<dbReference type="Pfam" id="PF00041">
    <property type="entry name" value="fn3"/>
    <property type="match status" value="9"/>
</dbReference>
<dbReference type="FunFam" id="2.60.40.10:FF:000003">
    <property type="entry name" value="Titin isoform E"/>
    <property type="match status" value="1"/>
</dbReference>
<dbReference type="PRINTS" id="PR00014">
    <property type="entry name" value="FNTYPEIII"/>
</dbReference>
<dbReference type="InterPro" id="IPR003598">
    <property type="entry name" value="Ig_sub2"/>
</dbReference>
<dbReference type="PROSITE" id="PS50853">
    <property type="entry name" value="FN3"/>
    <property type="match status" value="9"/>
</dbReference>
<dbReference type="Ensembl" id="ENSLCAT00010032751.1">
    <property type="protein sequence ID" value="ENSLCAP00010032025.1"/>
    <property type="gene ID" value="ENSLCAG00010015028.1"/>
</dbReference>
<evidence type="ECO:0000313" key="6">
    <source>
        <dbReference type="Proteomes" id="UP000314980"/>
    </source>
</evidence>
<evidence type="ECO:0000313" key="5">
    <source>
        <dbReference type="Ensembl" id="ENSLCAP00010032025.1"/>
    </source>
</evidence>